<dbReference type="KEGG" id="hhg:XM38_004150"/>
<dbReference type="SUPFAM" id="SSF46689">
    <property type="entry name" value="Homeodomain-like"/>
    <property type="match status" value="1"/>
</dbReference>
<evidence type="ECO:0000313" key="3">
    <source>
        <dbReference type="EMBL" id="ASC73644.1"/>
    </source>
</evidence>
<dbReference type="AlphaFoldDB" id="A0A1V8NNI2"/>
<name>A0A1V8NNI2_9CYAN</name>
<dbReference type="EMBL" id="CP021983">
    <property type="protein sequence ID" value="ASC69488.1"/>
    <property type="molecule type" value="Genomic_DNA"/>
</dbReference>
<gene>
    <name evidence="1" type="ORF">XM38_004150</name>
    <name evidence="2" type="ORF">XM38_005250</name>
    <name evidence="3" type="ORF">XM38_046160</name>
</gene>
<evidence type="ECO:0000313" key="1">
    <source>
        <dbReference type="EMBL" id="ASC69488.1"/>
    </source>
</evidence>
<dbReference type="Pfam" id="PF13565">
    <property type="entry name" value="HTH_32"/>
    <property type="match status" value="1"/>
</dbReference>
<dbReference type="EMBL" id="CP021983">
    <property type="protein sequence ID" value="ASC73644.1"/>
    <property type="molecule type" value="Genomic_DNA"/>
</dbReference>
<organism evidence="1 4">
    <name type="scientific">Halomicronema hongdechloris C2206</name>
    <dbReference type="NCBI Taxonomy" id="1641165"/>
    <lineage>
        <taxon>Bacteria</taxon>
        <taxon>Bacillati</taxon>
        <taxon>Cyanobacteriota</taxon>
        <taxon>Cyanophyceae</taxon>
        <taxon>Nodosilineales</taxon>
        <taxon>Nodosilineaceae</taxon>
        <taxon>Halomicronema</taxon>
    </lineage>
</organism>
<evidence type="ECO:0000313" key="2">
    <source>
        <dbReference type="EMBL" id="ASC69598.1"/>
    </source>
</evidence>
<reference evidence="1" key="2">
    <citation type="submission" date="2019-01" db="EMBL/GenBank/DDBJ databases">
        <title>Halomicronema hongdechloris genome sequencing.</title>
        <authorList>
            <person name="Willows R."/>
            <person name="Chen M."/>
            <person name="Yaqiong L."/>
            <person name="Hernandez - Prieto M."/>
            <person name="Elbourne L."/>
        </authorList>
    </citation>
    <scope>NUCLEOTIDE SEQUENCE</scope>
    <source>
        <strain evidence="1">C2206</strain>
    </source>
</reference>
<dbReference type="InterPro" id="IPR009057">
    <property type="entry name" value="Homeodomain-like_sf"/>
</dbReference>
<proteinExistence type="predicted"/>
<protein>
    <recommendedName>
        <fullName evidence="5">Transposase</fullName>
    </recommendedName>
</protein>
<dbReference type="Proteomes" id="UP000191901">
    <property type="component" value="Chromosome"/>
</dbReference>
<accession>A0A1V8NNI2</accession>
<dbReference type="STRING" id="1641165.XM38_05245"/>
<sequence length="170" mass="19041">MPHPDKYVVNLSESERERLKDISRNGKAPAKKILHARILLLADQTHQEGGWTDQRIGEAMGLHPYSVARIRKRFVTQGEAPALNRKVRTTPPVAPKVDGEVEAQLVAICCSTPPEGRARWTLNLLVDALKARSIVTEISRETVRQTLKKMNYDLGKSNDTASQRKTRPAL</sequence>
<dbReference type="EMBL" id="CP021983">
    <property type="protein sequence ID" value="ASC69598.1"/>
    <property type="molecule type" value="Genomic_DNA"/>
</dbReference>
<evidence type="ECO:0008006" key="5">
    <source>
        <dbReference type="Google" id="ProtNLM"/>
    </source>
</evidence>
<dbReference type="KEGG" id="hhg:XM38_046160"/>
<evidence type="ECO:0000313" key="4">
    <source>
        <dbReference type="Proteomes" id="UP000191901"/>
    </source>
</evidence>
<reference evidence="1 4" key="1">
    <citation type="journal article" date="2016" name="Biochim. Biophys. Acta">
        <title>Characterization of red-shifted phycobilisomes isolated from the chlorophyll f-containing cyanobacterium Halomicronema hongdechloris.</title>
        <authorList>
            <person name="Li Y."/>
            <person name="Lin Y."/>
            <person name="Garvey C.J."/>
            <person name="Birch D."/>
            <person name="Corkery R.W."/>
            <person name="Loughlin P.C."/>
            <person name="Scheer H."/>
            <person name="Willows R.D."/>
            <person name="Chen M."/>
        </authorList>
    </citation>
    <scope>NUCLEOTIDE SEQUENCE [LARGE SCALE GENOMIC DNA]</scope>
    <source>
        <strain evidence="1 4">C2206</strain>
    </source>
</reference>
<dbReference type="KEGG" id="hhg:XM38_005250"/>
<keyword evidence="4" id="KW-1185">Reference proteome</keyword>